<protein>
    <submittedName>
        <fullName evidence="2">Uncharacterized protein</fullName>
    </submittedName>
</protein>
<keyword evidence="1" id="KW-0472">Membrane</keyword>
<proteinExistence type="predicted"/>
<feature type="non-terminal residue" evidence="2">
    <location>
        <position position="1"/>
    </location>
</feature>
<evidence type="ECO:0000256" key="1">
    <source>
        <dbReference type="SAM" id="Phobius"/>
    </source>
</evidence>
<keyword evidence="1" id="KW-0812">Transmembrane</keyword>
<organism evidence="2 3">
    <name type="scientific">Pseudomonas syringae pv. avii</name>
    <dbReference type="NCBI Taxonomy" id="663959"/>
    <lineage>
        <taxon>Bacteria</taxon>
        <taxon>Pseudomonadati</taxon>
        <taxon>Pseudomonadota</taxon>
        <taxon>Gammaproteobacteria</taxon>
        <taxon>Pseudomonadales</taxon>
        <taxon>Pseudomonadaceae</taxon>
        <taxon>Pseudomonas</taxon>
        <taxon>Pseudomonas syringae</taxon>
    </lineage>
</organism>
<feature type="transmembrane region" description="Helical" evidence="1">
    <location>
        <begin position="12"/>
        <end position="32"/>
    </location>
</feature>
<reference evidence="2 3" key="1">
    <citation type="submission" date="2018-08" db="EMBL/GenBank/DDBJ databases">
        <title>Recombination of ecologically and evolutionarily significant loci maintains genetic cohesion in the Pseudomonas syringae species complex.</title>
        <authorList>
            <person name="Dillon M."/>
            <person name="Thakur S."/>
            <person name="Almeida R.N.D."/>
            <person name="Weir B.S."/>
            <person name="Guttman D.S."/>
        </authorList>
    </citation>
    <scope>NUCLEOTIDE SEQUENCE [LARGE SCALE GENOMIC DNA]</scope>
    <source>
        <strain evidence="2 3">ICMP 14479</strain>
    </source>
</reference>
<dbReference type="AlphaFoldDB" id="A0A3M5W6J8"/>
<evidence type="ECO:0000313" key="3">
    <source>
        <dbReference type="Proteomes" id="UP000280395"/>
    </source>
</evidence>
<comment type="caution">
    <text evidence="2">The sequence shown here is derived from an EMBL/GenBank/DDBJ whole genome shotgun (WGS) entry which is preliminary data.</text>
</comment>
<accession>A0A3M5W6J8</accession>
<sequence>KMCIRDRLQGVAHLPALLMQLAVLAAGAVLFADLQQLRPVANGCCFAVSQQQGGLEAGKVEQ</sequence>
<gene>
    <name evidence="2" type="ORF">ALP29_201370</name>
</gene>
<name>A0A3M5W6J8_PSESX</name>
<keyword evidence="1" id="KW-1133">Transmembrane helix</keyword>
<dbReference type="EMBL" id="RBUA01000144">
    <property type="protein sequence ID" value="RMU65453.1"/>
    <property type="molecule type" value="Genomic_DNA"/>
</dbReference>
<dbReference type="Proteomes" id="UP000280395">
    <property type="component" value="Unassembled WGS sequence"/>
</dbReference>
<evidence type="ECO:0000313" key="2">
    <source>
        <dbReference type="EMBL" id="RMU65453.1"/>
    </source>
</evidence>